<comment type="similarity">
    <text evidence="1 4 5">Belongs to the bacterial ribosomal protein bL21 family.</text>
</comment>
<evidence type="ECO:0000256" key="1">
    <source>
        <dbReference type="ARBA" id="ARBA00008563"/>
    </source>
</evidence>
<sequence>MYAVIECGGTQVRVFQNAKVRIPRIDAKEGEKYKIEKVLLVSNGQDIVVGSPTVKDAVVEATVVGHPRSAKIVGMIYKPKKDYRRHWGARTLFTELMIEKVSHPSVKPLEKLARPGAVKKKVVKKAQPKKAAAEKTETKSAKAEPAKPAAVKPAFAKATAGKGGKK</sequence>
<dbReference type="GO" id="GO:0006412">
    <property type="term" value="P:translation"/>
    <property type="evidence" value="ECO:0007669"/>
    <property type="project" value="UniProtKB-UniRule"/>
</dbReference>
<organism evidence="7 8">
    <name type="scientific">candidate division TA06 bacterium</name>
    <dbReference type="NCBI Taxonomy" id="2250710"/>
    <lineage>
        <taxon>Bacteria</taxon>
        <taxon>Bacteria division TA06</taxon>
    </lineage>
</organism>
<feature type="region of interest" description="Disordered" evidence="6">
    <location>
        <begin position="118"/>
        <end position="166"/>
    </location>
</feature>
<feature type="compositionally biased region" description="Low complexity" evidence="6">
    <location>
        <begin position="146"/>
        <end position="160"/>
    </location>
</feature>
<dbReference type="InterPro" id="IPR001787">
    <property type="entry name" value="Ribosomal_bL21"/>
</dbReference>
<dbReference type="InterPro" id="IPR036164">
    <property type="entry name" value="bL21-like_sf"/>
</dbReference>
<dbReference type="InterPro" id="IPR028909">
    <property type="entry name" value="bL21-like"/>
</dbReference>
<dbReference type="AlphaFoldDB" id="A0A933MLH0"/>
<dbReference type="GO" id="GO:0019843">
    <property type="term" value="F:rRNA binding"/>
    <property type="evidence" value="ECO:0007669"/>
    <property type="project" value="UniProtKB-UniRule"/>
</dbReference>
<dbReference type="NCBIfam" id="TIGR00061">
    <property type="entry name" value="L21"/>
    <property type="match status" value="1"/>
</dbReference>
<feature type="compositionally biased region" description="Basic residues" evidence="6">
    <location>
        <begin position="118"/>
        <end position="128"/>
    </location>
</feature>
<accession>A0A933MLH0</accession>
<protein>
    <recommendedName>
        <fullName evidence="4">Large ribosomal subunit protein bL21</fullName>
    </recommendedName>
</protein>
<dbReference type="PANTHER" id="PTHR21349:SF0">
    <property type="entry name" value="LARGE RIBOSOMAL SUBUNIT PROTEIN BL21M"/>
    <property type="match status" value="1"/>
</dbReference>
<evidence type="ECO:0000256" key="3">
    <source>
        <dbReference type="ARBA" id="ARBA00023274"/>
    </source>
</evidence>
<dbReference type="HAMAP" id="MF_01363">
    <property type="entry name" value="Ribosomal_bL21"/>
    <property type="match status" value="1"/>
</dbReference>
<keyword evidence="4 5" id="KW-0694">RNA-binding</keyword>
<evidence type="ECO:0000256" key="6">
    <source>
        <dbReference type="SAM" id="MobiDB-lite"/>
    </source>
</evidence>
<feature type="compositionally biased region" description="Basic and acidic residues" evidence="6">
    <location>
        <begin position="131"/>
        <end position="145"/>
    </location>
</feature>
<dbReference type="EMBL" id="JACQXR010000157">
    <property type="protein sequence ID" value="MBI4727775.1"/>
    <property type="molecule type" value="Genomic_DNA"/>
</dbReference>
<evidence type="ECO:0000313" key="8">
    <source>
        <dbReference type="Proteomes" id="UP000736328"/>
    </source>
</evidence>
<evidence type="ECO:0000256" key="2">
    <source>
        <dbReference type="ARBA" id="ARBA00022980"/>
    </source>
</evidence>
<evidence type="ECO:0000256" key="5">
    <source>
        <dbReference type="RuleBase" id="RU000562"/>
    </source>
</evidence>
<dbReference type="GO" id="GO:0003735">
    <property type="term" value="F:structural constituent of ribosome"/>
    <property type="evidence" value="ECO:0007669"/>
    <property type="project" value="InterPro"/>
</dbReference>
<evidence type="ECO:0000313" key="7">
    <source>
        <dbReference type="EMBL" id="MBI4727775.1"/>
    </source>
</evidence>
<proteinExistence type="inferred from homology"/>
<keyword evidence="2 4" id="KW-0689">Ribosomal protein</keyword>
<name>A0A933MLH0_UNCT6</name>
<keyword evidence="4 5" id="KW-0699">rRNA-binding</keyword>
<comment type="function">
    <text evidence="4 5">This protein binds to 23S rRNA in the presence of protein L20.</text>
</comment>
<dbReference type="GO" id="GO:0005737">
    <property type="term" value="C:cytoplasm"/>
    <property type="evidence" value="ECO:0007669"/>
    <property type="project" value="UniProtKB-ARBA"/>
</dbReference>
<evidence type="ECO:0000256" key="4">
    <source>
        <dbReference type="HAMAP-Rule" id="MF_01363"/>
    </source>
</evidence>
<dbReference type="Pfam" id="PF00829">
    <property type="entry name" value="Ribosomal_L21p"/>
    <property type="match status" value="1"/>
</dbReference>
<dbReference type="Proteomes" id="UP000736328">
    <property type="component" value="Unassembled WGS sequence"/>
</dbReference>
<keyword evidence="3 4" id="KW-0687">Ribonucleoprotein</keyword>
<dbReference type="GO" id="GO:1990904">
    <property type="term" value="C:ribonucleoprotein complex"/>
    <property type="evidence" value="ECO:0007669"/>
    <property type="project" value="UniProtKB-KW"/>
</dbReference>
<dbReference type="PANTHER" id="PTHR21349">
    <property type="entry name" value="50S RIBOSOMAL PROTEIN L21"/>
    <property type="match status" value="1"/>
</dbReference>
<reference evidence="7" key="1">
    <citation type="submission" date="2020-07" db="EMBL/GenBank/DDBJ databases">
        <title>Huge and variable diversity of episymbiotic CPR bacteria and DPANN archaea in groundwater ecosystems.</title>
        <authorList>
            <person name="He C.Y."/>
            <person name="Keren R."/>
            <person name="Whittaker M."/>
            <person name="Farag I.F."/>
            <person name="Doudna J."/>
            <person name="Cate J.H.D."/>
            <person name="Banfield J.F."/>
        </authorList>
    </citation>
    <scope>NUCLEOTIDE SEQUENCE</scope>
    <source>
        <strain evidence="7">NC_groundwater_1520_Pr4_B-0.1um_53_5</strain>
    </source>
</reference>
<gene>
    <name evidence="4 7" type="primary">rplU</name>
    <name evidence="7" type="ORF">HY768_11250</name>
</gene>
<dbReference type="GO" id="GO:0005840">
    <property type="term" value="C:ribosome"/>
    <property type="evidence" value="ECO:0007669"/>
    <property type="project" value="UniProtKB-KW"/>
</dbReference>
<dbReference type="SUPFAM" id="SSF141091">
    <property type="entry name" value="L21p-like"/>
    <property type="match status" value="1"/>
</dbReference>
<comment type="caution">
    <text evidence="7">The sequence shown here is derived from an EMBL/GenBank/DDBJ whole genome shotgun (WGS) entry which is preliminary data.</text>
</comment>
<comment type="subunit">
    <text evidence="4">Part of the 50S ribosomal subunit. Contacts protein L20.</text>
</comment>